<organism evidence="2 3">
    <name type="scientific">Echinococcus granulosus</name>
    <name type="common">Hydatid tapeworm</name>
    <dbReference type="NCBI Taxonomy" id="6210"/>
    <lineage>
        <taxon>Eukaryota</taxon>
        <taxon>Metazoa</taxon>
        <taxon>Spiralia</taxon>
        <taxon>Lophotrochozoa</taxon>
        <taxon>Platyhelminthes</taxon>
        <taxon>Cestoda</taxon>
        <taxon>Eucestoda</taxon>
        <taxon>Cyclophyllidea</taxon>
        <taxon>Taeniidae</taxon>
        <taxon>Echinococcus</taxon>
        <taxon>Echinococcus granulosus group</taxon>
    </lineage>
</organism>
<evidence type="ECO:0000313" key="3">
    <source>
        <dbReference type="Proteomes" id="UP000019149"/>
    </source>
</evidence>
<comment type="caution">
    <text evidence="2">The sequence shown here is derived from an EMBL/GenBank/DDBJ whole genome shotgun (WGS) entry which is preliminary data.</text>
</comment>
<dbReference type="Gene3D" id="1.20.1270.10">
    <property type="match status" value="1"/>
</dbReference>
<dbReference type="CTD" id="36343042"/>
<keyword evidence="1" id="KW-0472">Membrane</keyword>
<protein>
    <submittedName>
        <fullName evidence="2">Heat shock cognate protein</fullName>
    </submittedName>
</protein>
<dbReference type="Proteomes" id="UP000019149">
    <property type="component" value="Unassembled WGS sequence"/>
</dbReference>
<dbReference type="GeneID" id="36343042"/>
<sequence>MMNDAETFKQADEKEKSRMEARIKLENCIFSIKLKIEGEEMKQKTSRESTEDILMMCNKNVWEKETHEDGSKREDMKEVADRMCGKYSPLLYLHRWNGSNAYAQNLRRQLALSFAFSPSLSFSFSLILLPLTTPPSHLHCK</sequence>
<name>W6UBC8_ECHGR</name>
<proteinExistence type="predicted"/>
<accession>W6UBC8</accession>
<evidence type="ECO:0000256" key="1">
    <source>
        <dbReference type="SAM" id="Phobius"/>
    </source>
</evidence>
<reference evidence="2 3" key="1">
    <citation type="journal article" date="2013" name="Nat. Genet.">
        <title>The genome of the hydatid tapeworm Echinococcus granulosus.</title>
        <authorList>
            <person name="Zheng H."/>
            <person name="Zhang W."/>
            <person name="Zhang L."/>
            <person name="Zhang Z."/>
            <person name="Li J."/>
            <person name="Lu G."/>
            <person name="Zhu Y."/>
            <person name="Wang Y."/>
            <person name="Huang Y."/>
            <person name="Liu J."/>
            <person name="Kang H."/>
            <person name="Chen J."/>
            <person name="Wang L."/>
            <person name="Chen A."/>
            <person name="Yu S."/>
            <person name="Gao Z."/>
            <person name="Jin L."/>
            <person name="Gu W."/>
            <person name="Wang Z."/>
            <person name="Zhao L."/>
            <person name="Shi B."/>
            <person name="Wen H."/>
            <person name="Lin R."/>
            <person name="Jones M.K."/>
            <person name="Brejova B."/>
            <person name="Vinar T."/>
            <person name="Zhao G."/>
            <person name="McManus D.P."/>
            <person name="Chen Z."/>
            <person name="Zhou Y."/>
            <person name="Wang S."/>
        </authorList>
    </citation>
    <scope>NUCLEOTIDE SEQUENCE [LARGE SCALE GENOMIC DNA]</scope>
</reference>
<keyword evidence="3" id="KW-1185">Reference proteome</keyword>
<dbReference type="AlphaFoldDB" id="W6UBC8"/>
<dbReference type="InterPro" id="IPR029048">
    <property type="entry name" value="HSP70_C_sf"/>
</dbReference>
<dbReference type="EMBL" id="APAU02000074">
    <property type="protein sequence ID" value="EUB57856.1"/>
    <property type="molecule type" value="Genomic_DNA"/>
</dbReference>
<dbReference type="KEGG" id="egl:EGR_07327"/>
<gene>
    <name evidence="2" type="ORF">EGR_07327</name>
</gene>
<dbReference type="RefSeq" id="XP_024349052.1">
    <property type="nucleotide sequence ID" value="XM_024496576.1"/>
</dbReference>
<keyword evidence="1" id="KW-1133">Transmembrane helix</keyword>
<feature type="transmembrane region" description="Helical" evidence="1">
    <location>
        <begin position="110"/>
        <end position="131"/>
    </location>
</feature>
<evidence type="ECO:0000313" key="2">
    <source>
        <dbReference type="EMBL" id="EUB57856.1"/>
    </source>
</evidence>
<dbReference type="OrthoDB" id="6151140at2759"/>
<keyword evidence="1" id="KW-0812">Transmembrane</keyword>
<keyword evidence="2" id="KW-0346">Stress response</keyword>